<proteinExistence type="inferred from homology"/>
<dbReference type="Gene3D" id="2.30.40.10">
    <property type="entry name" value="Urease, subunit C, domain 1"/>
    <property type="match status" value="1"/>
</dbReference>
<evidence type="ECO:0000256" key="5">
    <source>
        <dbReference type="PIRNR" id="PIRNR038994"/>
    </source>
</evidence>
<dbReference type="SUPFAM" id="SSF51338">
    <property type="entry name" value="Composite domain of metallo-dependent hydrolases"/>
    <property type="match status" value="1"/>
</dbReference>
<feature type="binding site" evidence="7">
    <location>
        <begin position="318"/>
        <end position="320"/>
    </location>
    <ligand>
        <name>substrate</name>
    </ligand>
</feature>
<comment type="similarity">
    <text evidence="1 5">Belongs to the metallo-dependent hydrolases superfamily. NagA family.</text>
</comment>
<sequence>MSEPGRQITGGAGDEGGWWLLPDRLFDGTRWRNGCALHIEAGRITAIIPQGAIPSTQTVVRTALLACPGFVDLQVNGGGGVMFNNDPSPEALAIIGEAHRRLGTTAWLPTFITDTADRLDMAVDAVIATMGRHGVAGMHIEGPHINVARKGTHSAELIRPFDARTMASARRLREAGVPTMLTLAPECVPDGVITELRSMGVVVSAGHTAATGCETEAALEAGVNCFTHLHNAMTPMTSRDPGVVGSALDSAAWCGMIVDGFHVSDATARISLRARKRPDRTFIVSDAMATVGGPDSFVLYRETIRVEGGRLVNRSGSLAGAHVDMARSVARLVRAIGLPLERALAMATSIPADAMGLGHGIGRLEVGGKADLLLLEHDLSVARVFGDGQAL</sequence>
<dbReference type="EC" id="3.5.1.25" evidence="10"/>
<dbReference type="InterPro" id="IPR006680">
    <property type="entry name" value="Amidohydro-rel"/>
</dbReference>
<feature type="binding site" evidence="8">
    <location>
        <position position="207"/>
    </location>
    <ligand>
        <name>Zn(2+)</name>
        <dbReference type="ChEBI" id="CHEBI:29105"/>
    </ligand>
</feature>
<evidence type="ECO:0000256" key="1">
    <source>
        <dbReference type="ARBA" id="ARBA00010716"/>
    </source>
</evidence>
<feature type="binding site" evidence="8">
    <location>
        <position position="228"/>
    </location>
    <ligand>
        <name>Zn(2+)</name>
        <dbReference type="ChEBI" id="CHEBI:29105"/>
    </ligand>
</feature>
<evidence type="ECO:0000259" key="9">
    <source>
        <dbReference type="Pfam" id="PF01979"/>
    </source>
</evidence>
<dbReference type="GO" id="GO:0006046">
    <property type="term" value="P:N-acetylglucosamine catabolic process"/>
    <property type="evidence" value="ECO:0007669"/>
    <property type="project" value="TreeGrafter"/>
</dbReference>
<reference evidence="10 11" key="1">
    <citation type="submission" date="2020-08" db="EMBL/GenBank/DDBJ databases">
        <title>Genomic Encyclopedia of Type Strains, Phase IV (KMG-IV): sequencing the most valuable type-strain genomes for metagenomic binning, comparative biology and taxonomic classification.</title>
        <authorList>
            <person name="Goeker M."/>
        </authorList>
    </citation>
    <scope>NUCLEOTIDE SEQUENCE [LARGE SCALE GENOMIC DNA]</scope>
    <source>
        <strain evidence="10 11">DSM 11099</strain>
    </source>
</reference>
<dbReference type="SUPFAM" id="SSF51556">
    <property type="entry name" value="Metallo-dependent hydrolases"/>
    <property type="match status" value="1"/>
</dbReference>
<evidence type="ECO:0000256" key="2">
    <source>
        <dbReference type="ARBA" id="ARBA00022723"/>
    </source>
</evidence>
<gene>
    <name evidence="10" type="ORF">HNR59_001102</name>
</gene>
<feature type="active site" description="Proton donor/acceptor" evidence="6">
    <location>
        <position position="286"/>
    </location>
</feature>
<dbReference type="Gene3D" id="3.20.20.140">
    <property type="entry name" value="Metal-dependent hydrolases"/>
    <property type="match status" value="1"/>
</dbReference>
<dbReference type="GO" id="GO:0008448">
    <property type="term" value="F:N-acetylglucosamine-6-phosphate deacetylase activity"/>
    <property type="evidence" value="ECO:0007669"/>
    <property type="project" value="UniProtKB-EC"/>
</dbReference>
<dbReference type="AlphaFoldDB" id="A0A7W9S0B0"/>
<evidence type="ECO:0000313" key="11">
    <source>
        <dbReference type="Proteomes" id="UP000533306"/>
    </source>
</evidence>
<feature type="binding site" evidence="7">
    <location>
        <position position="152"/>
    </location>
    <ligand>
        <name>substrate</name>
    </ligand>
</feature>
<dbReference type="InterPro" id="IPR032466">
    <property type="entry name" value="Metal_Hydrolase"/>
</dbReference>
<evidence type="ECO:0000256" key="7">
    <source>
        <dbReference type="PIRSR" id="PIRSR038994-2"/>
    </source>
</evidence>
<evidence type="ECO:0000256" key="8">
    <source>
        <dbReference type="PIRSR" id="PIRSR038994-3"/>
    </source>
</evidence>
<dbReference type="GO" id="GO:0046872">
    <property type="term" value="F:metal ion binding"/>
    <property type="evidence" value="ECO:0007669"/>
    <property type="project" value="UniProtKB-KW"/>
</dbReference>
<accession>A0A7W9S0B0</accession>
<feature type="domain" description="Amidohydrolase-related" evidence="9">
    <location>
        <begin position="66"/>
        <end position="389"/>
    </location>
</feature>
<dbReference type="InterPro" id="IPR011059">
    <property type="entry name" value="Metal-dep_hydrolase_composite"/>
</dbReference>
<comment type="caution">
    <text evidence="10">The sequence shown here is derived from an EMBL/GenBank/DDBJ whole genome shotgun (WGS) entry which is preliminary data.</text>
</comment>
<evidence type="ECO:0000313" key="10">
    <source>
        <dbReference type="EMBL" id="MBB6011757.1"/>
    </source>
</evidence>
<protein>
    <submittedName>
        <fullName evidence="10">N-acetylglucosamine-6-phosphate deacetylase</fullName>
        <ecNumber evidence="10">3.5.1.25</ecNumber>
    </submittedName>
</protein>
<feature type="binding site" evidence="7">
    <location>
        <begin position="231"/>
        <end position="232"/>
    </location>
    <ligand>
        <name>substrate</name>
    </ligand>
</feature>
<feature type="binding site" evidence="8">
    <location>
        <position position="141"/>
    </location>
    <ligand>
        <name>Zn(2+)</name>
        <dbReference type="ChEBI" id="CHEBI:29105"/>
    </ligand>
</feature>
<keyword evidence="2 8" id="KW-0479">Metal-binding</keyword>
<dbReference type="PANTHER" id="PTHR11113">
    <property type="entry name" value="N-ACETYLGLUCOSAMINE-6-PHOSPHATE DEACETYLASE"/>
    <property type="match status" value="1"/>
</dbReference>
<dbReference type="PANTHER" id="PTHR11113:SF14">
    <property type="entry name" value="N-ACETYLGLUCOSAMINE-6-PHOSPHATE DEACETYLASE"/>
    <property type="match status" value="1"/>
</dbReference>
<keyword evidence="3 5" id="KW-0378">Hydrolase</keyword>
<feature type="binding site" evidence="7">
    <location>
        <position position="239"/>
    </location>
    <ligand>
        <name>substrate</name>
    </ligand>
</feature>
<dbReference type="Proteomes" id="UP000533306">
    <property type="component" value="Unassembled WGS sequence"/>
</dbReference>
<dbReference type="RefSeq" id="WP_183827082.1">
    <property type="nucleotide sequence ID" value="NZ_JACHEU010000001.1"/>
</dbReference>
<keyword evidence="4 5" id="KW-0119">Carbohydrate metabolism</keyword>
<comment type="cofactor">
    <cofactor evidence="8">
        <name>a divalent metal cation</name>
        <dbReference type="ChEBI" id="CHEBI:60240"/>
    </cofactor>
    <text evidence="8">Binds 1 divalent metal cation per subunit.</text>
</comment>
<evidence type="ECO:0000256" key="6">
    <source>
        <dbReference type="PIRSR" id="PIRSR038994-1"/>
    </source>
</evidence>
<dbReference type="EMBL" id="JACHEU010000001">
    <property type="protein sequence ID" value="MBB6011757.1"/>
    <property type="molecule type" value="Genomic_DNA"/>
</dbReference>
<evidence type="ECO:0000256" key="4">
    <source>
        <dbReference type="ARBA" id="ARBA00023277"/>
    </source>
</evidence>
<dbReference type="InterPro" id="IPR003764">
    <property type="entry name" value="GlcNAc_6-P_deAcase"/>
</dbReference>
<evidence type="ECO:0000256" key="3">
    <source>
        <dbReference type="ARBA" id="ARBA00022801"/>
    </source>
</evidence>
<dbReference type="PIRSF" id="PIRSF038994">
    <property type="entry name" value="NagA"/>
    <property type="match status" value="1"/>
</dbReference>
<dbReference type="NCBIfam" id="TIGR00221">
    <property type="entry name" value="nagA"/>
    <property type="match status" value="1"/>
</dbReference>
<dbReference type="Pfam" id="PF01979">
    <property type="entry name" value="Amidohydro_1"/>
    <property type="match status" value="1"/>
</dbReference>
<name>A0A7W9S0B0_9HYPH</name>
<organism evidence="10 11">
    <name type="scientific">Aquamicrobium lusatiense</name>
    <dbReference type="NCBI Taxonomy" id="89772"/>
    <lineage>
        <taxon>Bacteria</taxon>
        <taxon>Pseudomonadati</taxon>
        <taxon>Pseudomonadota</taxon>
        <taxon>Alphaproteobacteria</taxon>
        <taxon>Hyphomicrobiales</taxon>
        <taxon>Phyllobacteriaceae</taxon>
        <taxon>Aquamicrobium</taxon>
    </lineage>
</organism>
<feature type="binding site" evidence="7">
    <location>
        <position position="262"/>
    </location>
    <ligand>
        <name>substrate</name>
    </ligand>
</feature>
<keyword evidence="11" id="KW-1185">Reference proteome</keyword>